<dbReference type="GO" id="GO:0036503">
    <property type="term" value="P:ERAD pathway"/>
    <property type="evidence" value="ECO:0007669"/>
    <property type="project" value="UniProtKB-ARBA"/>
</dbReference>
<dbReference type="GO" id="GO:0004571">
    <property type="term" value="F:mannosyl-oligosaccharide 1,2-alpha-mannosidase activity"/>
    <property type="evidence" value="ECO:0007669"/>
    <property type="project" value="InterPro"/>
</dbReference>
<dbReference type="Gene3D" id="1.50.10.10">
    <property type="match status" value="1"/>
</dbReference>
<feature type="binding site" evidence="6">
    <location>
        <position position="561"/>
    </location>
    <ligand>
        <name>Ca(2+)</name>
        <dbReference type="ChEBI" id="CHEBI:29108"/>
    </ligand>
</feature>
<evidence type="ECO:0000256" key="1">
    <source>
        <dbReference type="ARBA" id="ARBA00004240"/>
    </source>
</evidence>
<dbReference type="EMBL" id="CP042192">
    <property type="protein sequence ID" value="QDS72860.1"/>
    <property type="molecule type" value="Genomic_DNA"/>
</dbReference>
<dbReference type="InterPro" id="IPR001382">
    <property type="entry name" value="Glyco_hydro_47"/>
</dbReference>
<dbReference type="Pfam" id="PF01532">
    <property type="entry name" value="Glyco_hydro_47"/>
    <property type="match status" value="1"/>
</dbReference>
<evidence type="ECO:0000256" key="8">
    <source>
        <dbReference type="SAM" id="MobiDB-lite"/>
    </source>
</evidence>
<comment type="similarity">
    <text evidence="2 7">Belongs to the glycosyl hydrolase 47 family.</text>
</comment>
<feature type="region of interest" description="Disordered" evidence="8">
    <location>
        <begin position="577"/>
        <end position="602"/>
    </location>
</feature>
<dbReference type="GO" id="GO:0016020">
    <property type="term" value="C:membrane"/>
    <property type="evidence" value="ECO:0007669"/>
    <property type="project" value="InterPro"/>
</dbReference>
<dbReference type="GO" id="GO:1904380">
    <property type="term" value="P:endoplasmic reticulum mannose trimming"/>
    <property type="evidence" value="ECO:0007669"/>
    <property type="project" value="InterPro"/>
</dbReference>
<dbReference type="GO" id="GO:0005975">
    <property type="term" value="P:carbohydrate metabolic process"/>
    <property type="evidence" value="ECO:0007669"/>
    <property type="project" value="InterPro"/>
</dbReference>
<keyword evidence="3" id="KW-0256">Endoplasmic reticulum</keyword>
<proteinExistence type="inferred from homology"/>
<dbReference type="OrthoDB" id="8118055at2759"/>
<feature type="active site" description="Proton donor" evidence="5">
    <location>
        <position position="454"/>
    </location>
</feature>
<organism evidence="9 10">
    <name type="scientific">Venturia effusa</name>
    <dbReference type="NCBI Taxonomy" id="50376"/>
    <lineage>
        <taxon>Eukaryota</taxon>
        <taxon>Fungi</taxon>
        <taxon>Dikarya</taxon>
        <taxon>Ascomycota</taxon>
        <taxon>Pezizomycotina</taxon>
        <taxon>Dothideomycetes</taxon>
        <taxon>Pleosporomycetidae</taxon>
        <taxon>Venturiales</taxon>
        <taxon>Venturiaceae</taxon>
        <taxon>Venturia</taxon>
    </lineage>
</organism>
<dbReference type="GO" id="GO:0044322">
    <property type="term" value="C:endoplasmic reticulum quality control compartment"/>
    <property type="evidence" value="ECO:0007669"/>
    <property type="project" value="GOC"/>
</dbReference>
<evidence type="ECO:0000313" key="9">
    <source>
        <dbReference type="EMBL" id="QDS72860.1"/>
    </source>
</evidence>
<feature type="active site" evidence="5">
    <location>
        <position position="475"/>
    </location>
</feature>
<dbReference type="GO" id="GO:0005509">
    <property type="term" value="F:calcium ion binding"/>
    <property type="evidence" value="ECO:0007669"/>
    <property type="project" value="InterPro"/>
</dbReference>
<name>A0A517LB49_9PEZI</name>
<protein>
    <recommendedName>
        <fullName evidence="7">alpha-1,2-Mannosidase</fullName>
        <ecNumber evidence="7">3.2.1.-</ecNumber>
    </recommendedName>
</protein>
<evidence type="ECO:0000256" key="7">
    <source>
        <dbReference type="RuleBase" id="RU361193"/>
    </source>
</evidence>
<keyword evidence="7" id="KW-0326">Glycosidase</keyword>
<dbReference type="InterPro" id="IPR012341">
    <property type="entry name" value="6hp_glycosidase-like_sf"/>
</dbReference>
<dbReference type="SUPFAM" id="SSF48225">
    <property type="entry name" value="Seven-hairpin glycosidases"/>
    <property type="match status" value="1"/>
</dbReference>
<feature type="compositionally biased region" description="Basic and acidic residues" evidence="8">
    <location>
        <begin position="580"/>
        <end position="591"/>
    </location>
</feature>
<keyword evidence="6" id="KW-0106">Calcium</keyword>
<gene>
    <name evidence="9" type="ORF">FKW77_007310</name>
</gene>
<dbReference type="Proteomes" id="UP000316270">
    <property type="component" value="Chromosome 8"/>
</dbReference>
<dbReference type="AlphaFoldDB" id="A0A517LB49"/>
<sequence length="1055" mass="116441">MLLLRMQVGKASTAFIRLWLVILAALYLATVAVCMTDDTLRSLRQETRDIFYHGFENYMRYAFPEDELRPLSCAPLTRDRANPAHIELNDVLGNYSLTLIDSLSTLAIIASTPPQKAQDKALSLFQDGILQLVEQYGDGTDGVSGQGSRARGFDLDSKVQVFETVIRGVGGLLSAHQFAVGDLPIRGYKATATTKHGKTGIHWTNGLIYNGQLLRLAHDLAKRLLPAFHTATGLPYPRVNLRHGVPFYSNSPLNVDAEDGQCPRTPPANAEVTETCSAGAGSLVLEFSTLSRLTGDLRFEDAAKTAFWAVWQRRSSIGLLGSGIDAETGDWVSPYTGIGAGIDSFFEYALKSYVLLSGLPFNQSLAHKHSPEAFLEVWEQSHAAIKHHIYRGAQFQHPHYLQVDLYTGALRAFWIDSLSAYYPGLLTMAGELEEAITAHMMYTALWSRYSALPERWSAATGNIESGLRWWGGRPEFIESTWYLYRATKDPWYLHVGEMALRDIKRRCWTKCGWAGLQDVRTGELSDRMESFFLGETAKYLFLLFDDQHPLNTLDAAFVFTTEGHPLTIPHRLRVNQKTTARPEYEPREKLETSTVSSSPTCPKPPPYLPLTVSSTAARGDVFHAASLARLHLMPDLETLHSPLVEFTADHPSISLSDLQSPTNYTFYPWTLPMDLVPPQGTSSPMANRATFDLSFPNLPESATRIGTLQRVYEGVLVNSMSGLRLGMIKEQIPLASVPSGTDLDSFRIYAVSNVALGRDEKVFLTRSLVTTFNPVDPFFTRIRDMQMVDLLVDVGKESRTFHESTAGPQPSSLNFSVPLMTINSMKVLTDNAQPSLLSSLLQNIQSMLREPMASDTEPPVAQSSALKRHLLPAAIPTGPGAAPIPDIAEPLDLDPTAIISPLPWNNVHITGDLCDGVLDAQIAKENQVLVIKRGGCSFSTKMKNIPSFAPSSRALQLVVIVSFPEQDDVDAQGQQDPLNRGGFVQSSSAEPLIQPLLDQDQTTPGGIPRPHPIPAVMLSGGYKTIRYFEKAKGVGLRRRFWFESQGVKIGNLIVV</sequence>
<keyword evidence="4" id="KW-0325">Glycoprotein</keyword>
<evidence type="ECO:0000313" key="10">
    <source>
        <dbReference type="Proteomes" id="UP000316270"/>
    </source>
</evidence>
<dbReference type="PANTHER" id="PTHR45679">
    <property type="entry name" value="ER DEGRADATION-ENHANCING ALPHA-MANNOSIDASE-LIKE PROTEIN 2"/>
    <property type="match status" value="1"/>
</dbReference>
<feature type="active site" description="Proton donor" evidence="5">
    <location>
        <position position="163"/>
    </location>
</feature>
<feature type="active site" evidence="5">
    <location>
        <position position="343"/>
    </location>
</feature>
<evidence type="ECO:0000256" key="6">
    <source>
        <dbReference type="PIRSR" id="PIRSR601382-2"/>
    </source>
</evidence>
<dbReference type="STRING" id="50376.A0A517LB49"/>
<evidence type="ECO:0000256" key="4">
    <source>
        <dbReference type="ARBA" id="ARBA00023180"/>
    </source>
</evidence>
<keyword evidence="7" id="KW-0378">Hydrolase</keyword>
<evidence type="ECO:0000256" key="2">
    <source>
        <dbReference type="ARBA" id="ARBA00007658"/>
    </source>
</evidence>
<dbReference type="PRINTS" id="PR00747">
    <property type="entry name" value="GLYHDRLASE47"/>
</dbReference>
<accession>A0A517LB49</accession>
<evidence type="ECO:0000256" key="5">
    <source>
        <dbReference type="PIRSR" id="PIRSR601382-1"/>
    </source>
</evidence>
<dbReference type="InterPro" id="IPR036026">
    <property type="entry name" value="Seven-hairpin_glycosidases"/>
</dbReference>
<keyword evidence="6" id="KW-0479">Metal-binding</keyword>
<keyword evidence="10" id="KW-1185">Reference proteome</keyword>
<comment type="cofactor">
    <cofactor evidence="6">
        <name>Ca(2+)</name>
        <dbReference type="ChEBI" id="CHEBI:29108"/>
    </cofactor>
</comment>
<comment type="subcellular location">
    <subcellularLocation>
        <location evidence="1">Endoplasmic reticulum</location>
    </subcellularLocation>
</comment>
<evidence type="ECO:0000256" key="3">
    <source>
        <dbReference type="ARBA" id="ARBA00022824"/>
    </source>
</evidence>
<dbReference type="UniPathway" id="UPA00378"/>
<dbReference type="EC" id="3.2.1.-" evidence="7"/>
<dbReference type="InterPro" id="IPR044674">
    <property type="entry name" value="EDEM1/2/3"/>
</dbReference>
<reference evidence="9 10" key="1">
    <citation type="submission" date="2019-07" db="EMBL/GenBank/DDBJ databases">
        <title>Finished genome of Venturia effusa.</title>
        <authorList>
            <person name="Young C.A."/>
            <person name="Cox M.P."/>
            <person name="Ganley A.R.D."/>
            <person name="David W.J."/>
        </authorList>
    </citation>
    <scope>NUCLEOTIDE SEQUENCE [LARGE SCALE GENOMIC DNA]</scope>
    <source>
        <strain evidence="10">albino</strain>
    </source>
</reference>
<dbReference type="PANTHER" id="PTHR45679:SF5">
    <property type="entry name" value="ER DEGRADATION-ENHANCING ALPHA-MANNOSIDASE-LIKE PROTEIN 1"/>
    <property type="match status" value="1"/>
</dbReference>